<reference evidence="1 2" key="1">
    <citation type="journal article" date="2014" name="Genome Biol. Evol.">
        <title>The genome of the myxosporean Thelohanellus kitauei shows adaptations to nutrient acquisition within its fish host.</title>
        <authorList>
            <person name="Yang Y."/>
            <person name="Xiong J."/>
            <person name="Zhou Z."/>
            <person name="Huo F."/>
            <person name="Miao W."/>
            <person name="Ran C."/>
            <person name="Liu Y."/>
            <person name="Zhang J."/>
            <person name="Feng J."/>
            <person name="Wang M."/>
            <person name="Wang M."/>
            <person name="Wang L."/>
            <person name="Yao B."/>
        </authorList>
    </citation>
    <scope>NUCLEOTIDE SEQUENCE [LARGE SCALE GENOMIC DNA]</scope>
    <source>
        <strain evidence="1">Wuqing</strain>
    </source>
</reference>
<accession>A0A0C2II85</accession>
<name>A0A0C2II85_THEKT</name>
<protein>
    <submittedName>
        <fullName evidence="1">Uncharacterized protein</fullName>
    </submittedName>
</protein>
<gene>
    <name evidence="1" type="ORF">RF11_10775</name>
</gene>
<sequence>MAFNQPFSNWYANTNYLQPKKGVKKKKKKQRVGNRDRSKVMTELIIVDPTMVNYDGIYGLFSRLFIMLKTEISPLVSQVIHQSDASSVLMSGGMSGTNDEATWSTFRASFVLWLSEKCQRFTRIKECMESNVAFMFNERFLNLPDNIGKSMCACLKYGTS</sequence>
<proteinExistence type="predicted"/>
<dbReference type="Proteomes" id="UP000031668">
    <property type="component" value="Unassembled WGS sequence"/>
</dbReference>
<keyword evidence="2" id="KW-1185">Reference proteome</keyword>
<evidence type="ECO:0000313" key="2">
    <source>
        <dbReference type="Proteomes" id="UP000031668"/>
    </source>
</evidence>
<comment type="caution">
    <text evidence="1">The sequence shown here is derived from an EMBL/GenBank/DDBJ whole genome shotgun (WGS) entry which is preliminary data.</text>
</comment>
<evidence type="ECO:0000313" key="1">
    <source>
        <dbReference type="EMBL" id="KII65054.1"/>
    </source>
</evidence>
<dbReference type="AlphaFoldDB" id="A0A0C2II85"/>
<dbReference type="OrthoDB" id="27543at2759"/>
<dbReference type="EMBL" id="JWZT01004031">
    <property type="protein sequence ID" value="KII65054.1"/>
    <property type="molecule type" value="Genomic_DNA"/>
</dbReference>
<organism evidence="1 2">
    <name type="scientific">Thelohanellus kitauei</name>
    <name type="common">Myxosporean</name>
    <dbReference type="NCBI Taxonomy" id="669202"/>
    <lineage>
        <taxon>Eukaryota</taxon>
        <taxon>Metazoa</taxon>
        <taxon>Cnidaria</taxon>
        <taxon>Myxozoa</taxon>
        <taxon>Myxosporea</taxon>
        <taxon>Bivalvulida</taxon>
        <taxon>Platysporina</taxon>
        <taxon>Myxobolidae</taxon>
        <taxon>Thelohanellus</taxon>
    </lineage>
</organism>